<feature type="region of interest" description="Disordered" evidence="2">
    <location>
        <begin position="270"/>
        <end position="303"/>
    </location>
</feature>
<dbReference type="Proteomes" id="UP000053593">
    <property type="component" value="Unassembled WGS sequence"/>
</dbReference>
<organism evidence="4 5">
    <name type="scientific">Collybiopsis luxurians FD-317 M1</name>
    <dbReference type="NCBI Taxonomy" id="944289"/>
    <lineage>
        <taxon>Eukaryota</taxon>
        <taxon>Fungi</taxon>
        <taxon>Dikarya</taxon>
        <taxon>Basidiomycota</taxon>
        <taxon>Agaricomycotina</taxon>
        <taxon>Agaricomycetes</taxon>
        <taxon>Agaricomycetidae</taxon>
        <taxon>Agaricales</taxon>
        <taxon>Marasmiineae</taxon>
        <taxon>Omphalotaceae</taxon>
        <taxon>Collybiopsis</taxon>
        <taxon>Collybiopsis luxurians</taxon>
    </lineage>
</organism>
<dbReference type="GO" id="GO:0008270">
    <property type="term" value="F:zinc ion binding"/>
    <property type="evidence" value="ECO:0007669"/>
    <property type="project" value="UniProtKB-KW"/>
</dbReference>
<dbReference type="PROSITE" id="PS00028">
    <property type="entry name" value="ZINC_FINGER_C2H2_1"/>
    <property type="match status" value="1"/>
</dbReference>
<evidence type="ECO:0000313" key="5">
    <source>
        <dbReference type="Proteomes" id="UP000053593"/>
    </source>
</evidence>
<keyword evidence="5" id="KW-1185">Reference proteome</keyword>
<keyword evidence="1" id="KW-0863">Zinc-finger</keyword>
<feature type="domain" description="C2H2-type" evidence="3">
    <location>
        <begin position="336"/>
        <end position="363"/>
    </location>
</feature>
<dbReference type="HOGENOM" id="CLU_727727_0_0_1"/>
<dbReference type="InterPro" id="IPR013087">
    <property type="entry name" value="Znf_C2H2_type"/>
</dbReference>
<feature type="compositionally biased region" description="Polar residues" evidence="2">
    <location>
        <begin position="270"/>
        <end position="297"/>
    </location>
</feature>
<gene>
    <name evidence="4" type="ORF">GYMLUDRAFT_61944</name>
</gene>
<dbReference type="EMBL" id="KN834797">
    <property type="protein sequence ID" value="KIK56497.1"/>
    <property type="molecule type" value="Genomic_DNA"/>
</dbReference>
<reference evidence="4 5" key="1">
    <citation type="submission" date="2014-04" db="EMBL/GenBank/DDBJ databases">
        <title>Evolutionary Origins and Diversification of the Mycorrhizal Mutualists.</title>
        <authorList>
            <consortium name="DOE Joint Genome Institute"/>
            <consortium name="Mycorrhizal Genomics Consortium"/>
            <person name="Kohler A."/>
            <person name="Kuo A."/>
            <person name="Nagy L.G."/>
            <person name="Floudas D."/>
            <person name="Copeland A."/>
            <person name="Barry K.W."/>
            <person name="Cichocki N."/>
            <person name="Veneault-Fourrey C."/>
            <person name="LaButti K."/>
            <person name="Lindquist E.A."/>
            <person name="Lipzen A."/>
            <person name="Lundell T."/>
            <person name="Morin E."/>
            <person name="Murat C."/>
            <person name="Riley R."/>
            <person name="Ohm R."/>
            <person name="Sun H."/>
            <person name="Tunlid A."/>
            <person name="Henrissat B."/>
            <person name="Grigoriev I.V."/>
            <person name="Hibbett D.S."/>
            <person name="Martin F."/>
        </authorList>
    </citation>
    <scope>NUCLEOTIDE SEQUENCE [LARGE SCALE GENOMIC DNA]</scope>
    <source>
        <strain evidence="4 5">FD-317 M1</strain>
    </source>
</reference>
<sequence>MSFSMPLAEFSRLKLTASIKPNGDTAITFVPSPTPLGSQVATPDITVHFSSTYTDSKSEISVHFSASPSSSSLAQTSSHVAISEDTLDSKCFQPRLELFILTKQSLPAEASITVADQADHSYITVQEHPGPLTSDAISSWLEQIRFDPEDPTLLPLVDKELSDGTAACRSIDISQFNTQFSRENKGSTVTRELDVTMTEWPNATLQQPALSSRSIPSPESSSSSVSIPHGYRDDNTSANATQLDFRASDRLGSAWSHDIHATCMHQASGRISSTQQYRHGTVSPSKRSQSTSYPTPSHRSKPSPYPCTFDGCLEVFSRKHDRMRHEVAQHGLQCKWVCKKCSRFFGSQKTLAKHICRDSNDRRWTAFSDNQSTGDIPSGQ</sequence>
<dbReference type="PROSITE" id="PS50157">
    <property type="entry name" value="ZINC_FINGER_C2H2_2"/>
    <property type="match status" value="1"/>
</dbReference>
<protein>
    <recommendedName>
        <fullName evidence="3">C2H2-type domain-containing protein</fullName>
    </recommendedName>
</protein>
<dbReference type="AlphaFoldDB" id="A0A0D0CER7"/>
<feature type="compositionally biased region" description="Low complexity" evidence="2">
    <location>
        <begin position="211"/>
        <end position="228"/>
    </location>
</feature>
<proteinExistence type="predicted"/>
<accession>A0A0D0CER7</accession>
<name>A0A0D0CER7_9AGAR</name>
<evidence type="ECO:0000256" key="2">
    <source>
        <dbReference type="SAM" id="MobiDB-lite"/>
    </source>
</evidence>
<keyword evidence="1" id="KW-0479">Metal-binding</keyword>
<dbReference type="OrthoDB" id="8117402at2759"/>
<keyword evidence="1" id="KW-0862">Zinc</keyword>
<evidence type="ECO:0000256" key="1">
    <source>
        <dbReference type="PROSITE-ProRule" id="PRU00042"/>
    </source>
</evidence>
<feature type="region of interest" description="Disordered" evidence="2">
    <location>
        <begin position="203"/>
        <end position="238"/>
    </location>
</feature>
<evidence type="ECO:0000313" key="4">
    <source>
        <dbReference type="EMBL" id="KIK56497.1"/>
    </source>
</evidence>
<evidence type="ECO:0000259" key="3">
    <source>
        <dbReference type="PROSITE" id="PS50157"/>
    </source>
</evidence>